<dbReference type="Gene3D" id="3.40.47.10">
    <property type="match status" value="2"/>
</dbReference>
<keyword evidence="2" id="KW-0808">Transferase</keyword>
<feature type="domain" description="Beta-ketoacyl-[acyl-carrier-protein] synthase III C-terminal" evidence="4">
    <location>
        <begin position="231"/>
        <end position="321"/>
    </location>
</feature>
<sequence>MAESAADYLRDLGKVRDWGIKGFHRSPDGVGATDLAVQAGRGALDKAGLTGADVDLVVLALTDVPEYLYWDASAATQAGLGASHAEAFLVNQACSGGVAAFDVVAGKFATHQEYRVALLIGVNRTCEQYWNRMDSGTSVMSDGAAAAVLVRGHAECTWLGTSVLSDGRFANAIRLAGGGTAAPFTGGSGAPEQVGNPIALMDEFYGHNLGELVRFLRFTQDRNHEVLQQTCKRAGVPVESVRHILHINGQLKVLQDYADSFGIPLENTNAAIAVEHGHFGSADQIMAFGLMHAEGRFSRGEPVALTSTGNGMHWACTLLRI</sequence>
<evidence type="ECO:0000256" key="3">
    <source>
        <dbReference type="ARBA" id="ARBA00023315"/>
    </source>
</evidence>
<dbReference type="InterPro" id="IPR013747">
    <property type="entry name" value="ACP_syn_III_C"/>
</dbReference>
<dbReference type="RefSeq" id="WP_224287860.1">
    <property type="nucleotide sequence ID" value="NZ_JAHSST010000030.1"/>
</dbReference>
<evidence type="ECO:0000256" key="2">
    <source>
        <dbReference type="ARBA" id="ARBA00022679"/>
    </source>
</evidence>
<dbReference type="InterPro" id="IPR016039">
    <property type="entry name" value="Thiolase-like"/>
</dbReference>
<evidence type="ECO:0000259" key="4">
    <source>
        <dbReference type="Pfam" id="PF08541"/>
    </source>
</evidence>
<dbReference type="InterPro" id="IPR013751">
    <property type="entry name" value="ACP_syn_III_N"/>
</dbReference>
<dbReference type="Pfam" id="PF08545">
    <property type="entry name" value="ACP_syn_III"/>
    <property type="match status" value="1"/>
</dbReference>
<dbReference type="PANTHER" id="PTHR34069">
    <property type="entry name" value="3-OXOACYL-[ACYL-CARRIER-PROTEIN] SYNTHASE 3"/>
    <property type="match status" value="1"/>
</dbReference>
<proteinExistence type="predicted"/>
<dbReference type="SUPFAM" id="SSF53901">
    <property type="entry name" value="Thiolase-like"/>
    <property type="match status" value="1"/>
</dbReference>
<dbReference type="EMBL" id="JAHSTP010000026">
    <property type="protein sequence ID" value="MBZ6156331.1"/>
    <property type="molecule type" value="Genomic_DNA"/>
</dbReference>
<name>A0ABS7WEE3_STROV</name>
<evidence type="ECO:0000256" key="1">
    <source>
        <dbReference type="ARBA" id="ARBA00022490"/>
    </source>
</evidence>
<dbReference type="Proteomes" id="UP000758701">
    <property type="component" value="Unassembled WGS sequence"/>
</dbReference>
<organism evidence="6 7">
    <name type="scientific">Streptomyces olivaceus</name>
    <dbReference type="NCBI Taxonomy" id="47716"/>
    <lineage>
        <taxon>Bacteria</taxon>
        <taxon>Bacillati</taxon>
        <taxon>Actinomycetota</taxon>
        <taxon>Actinomycetes</taxon>
        <taxon>Kitasatosporales</taxon>
        <taxon>Streptomycetaceae</taxon>
        <taxon>Streptomyces</taxon>
    </lineage>
</organism>
<evidence type="ECO:0000313" key="7">
    <source>
        <dbReference type="Proteomes" id="UP000758701"/>
    </source>
</evidence>
<dbReference type="PANTHER" id="PTHR34069:SF2">
    <property type="entry name" value="BETA-KETOACYL-[ACYL-CARRIER-PROTEIN] SYNTHASE III"/>
    <property type="match status" value="1"/>
</dbReference>
<feature type="domain" description="Beta-ketoacyl-[acyl-carrier-protein] synthase III N-terminal" evidence="5">
    <location>
        <begin position="90"/>
        <end position="167"/>
    </location>
</feature>
<comment type="caution">
    <text evidence="6">The sequence shown here is derived from an EMBL/GenBank/DDBJ whole genome shotgun (WGS) entry which is preliminary data.</text>
</comment>
<evidence type="ECO:0000259" key="5">
    <source>
        <dbReference type="Pfam" id="PF08545"/>
    </source>
</evidence>
<gene>
    <name evidence="6" type="ORF">KVH32_35050</name>
</gene>
<keyword evidence="7" id="KW-1185">Reference proteome</keyword>
<protein>
    <submittedName>
        <fullName evidence="6">3-oxoacyl-ACP synthase</fullName>
    </submittedName>
</protein>
<keyword evidence="3" id="KW-0012">Acyltransferase</keyword>
<dbReference type="Pfam" id="PF08541">
    <property type="entry name" value="ACP_syn_III_C"/>
    <property type="match status" value="1"/>
</dbReference>
<accession>A0ABS7WEE3</accession>
<evidence type="ECO:0000313" key="6">
    <source>
        <dbReference type="EMBL" id="MBZ6156331.1"/>
    </source>
</evidence>
<keyword evidence="1" id="KW-0963">Cytoplasm</keyword>
<reference evidence="6 7" key="1">
    <citation type="submission" date="2021-06" db="EMBL/GenBank/DDBJ databases">
        <title>Ecological speciation of a Streptomyces species isolated from different habitats and geographic origins.</title>
        <authorList>
            <person name="Wang J."/>
        </authorList>
    </citation>
    <scope>NUCLEOTIDE SEQUENCE [LARGE SCALE GENOMIC DNA]</scope>
    <source>
        <strain evidence="6 7">FXJ8.012</strain>
    </source>
</reference>